<organism evidence="1 2">
    <name type="scientific">Sparassis crispa</name>
    <dbReference type="NCBI Taxonomy" id="139825"/>
    <lineage>
        <taxon>Eukaryota</taxon>
        <taxon>Fungi</taxon>
        <taxon>Dikarya</taxon>
        <taxon>Basidiomycota</taxon>
        <taxon>Agaricomycotina</taxon>
        <taxon>Agaricomycetes</taxon>
        <taxon>Polyporales</taxon>
        <taxon>Sparassidaceae</taxon>
        <taxon>Sparassis</taxon>
    </lineage>
</organism>
<sequence>MQHGHSPACRSCKPVQETRGVSLIQLSSVAFSNSLTDTLSWLFWVSSKKSSDWEKELEEGFLDEVYTLGVEPGV</sequence>
<evidence type="ECO:0000313" key="2">
    <source>
        <dbReference type="Proteomes" id="UP000287166"/>
    </source>
</evidence>
<reference evidence="1 2" key="1">
    <citation type="journal article" date="2018" name="Sci. Rep.">
        <title>Genome sequence of the cauliflower mushroom Sparassis crispa (Hanabiratake) and its association with beneficial usage.</title>
        <authorList>
            <person name="Kiyama R."/>
            <person name="Furutani Y."/>
            <person name="Kawaguchi K."/>
            <person name="Nakanishi T."/>
        </authorList>
    </citation>
    <scope>NUCLEOTIDE SEQUENCE [LARGE SCALE GENOMIC DNA]</scope>
</reference>
<dbReference type="RefSeq" id="XP_027610814.1">
    <property type="nucleotide sequence ID" value="XM_027755013.1"/>
</dbReference>
<evidence type="ECO:0000313" key="1">
    <source>
        <dbReference type="EMBL" id="GBE79901.1"/>
    </source>
</evidence>
<name>A0A401GCN5_9APHY</name>
<dbReference type="GeneID" id="38776818"/>
<dbReference type="Proteomes" id="UP000287166">
    <property type="component" value="Unassembled WGS sequence"/>
</dbReference>
<protein>
    <submittedName>
        <fullName evidence="1">Uncharacterized protein</fullName>
    </submittedName>
</protein>
<dbReference type="InParanoid" id="A0A401GCN5"/>
<dbReference type="EMBL" id="BFAD01000002">
    <property type="protein sequence ID" value="GBE79901.1"/>
    <property type="molecule type" value="Genomic_DNA"/>
</dbReference>
<gene>
    <name evidence="1" type="ORF">SCP_0211030</name>
</gene>
<dbReference type="AlphaFoldDB" id="A0A401GCN5"/>
<comment type="caution">
    <text evidence="1">The sequence shown here is derived from an EMBL/GenBank/DDBJ whole genome shotgun (WGS) entry which is preliminary data.</text>
</comment>
<keyword evidence="2" id="KW-1185">Reference proteome</keyword>
<accession>A0A401GCN5</accession>
<proteinExistence type="predicted"/>